<dbReference type="PROSITE" id="PS51186">
    <property type="entry name" value="GNAT"/>
    <property type="match status" value="1"/>
</dbReference>
<dbReference type="InterPro" id="IPR016181">
    <property type="entry name" value="Acyl_CoA_acyltransferase"/>
</dbReference>
<feature type="domain" description="N-acetyltransferase" evidence="1">
    <location>
        <begin position="10"/>
        <end position="146"/>
    </location>
</feature>
<evidence type="ECO:0000259" key="1">
    <source>
        <dbReference type="PROSITE" id="PS51186"/>
    </source>
</evidence>
<dbReference type="CDD" id="cd04301">
    <property type="entry name" value="NAT_SF"/>
    <property type="match status" value="1"/>
</dbReference>
<keyword evidence="2" id="KW-0808">Transferase</keyword>
<dbReference type="SUPFAM" id="SSF55729">
    <property type="entry name" value="Acyl-CoA N-acyltransferases (Nat)"/>
    <property type="match status" value="1"/>
</dbReference>
<evidence type="ECO:0000313" key="3">
    <source>
        <dbReference type="Proteomes" id="UP000249819"/>
    </source>
</evidence>
<keyword evidence="3" id="KW-1185">Reference proteome</keyword>
<accession>A0A327WBP9</accession>
<dbReference type="OrthoDB" id="3216107at2"/>
<dbReference type="Gene3D" id="3.40.630.30">
    <property type="match status" value="1"/>
</dbReference>
<name>A0A327WBP9_9BACT</name>
<reference evidence="2 3" key="1">
    <citation type="submission" date="2018-06" db="EMBL/GenBank/DDBJ databases">
        <title>Genomic Encyclopedia of Archaeal and Bacterial Type Strains, Phase II (KMG-II): from individual species to whole genera.</title>
        <authorList>
            <person name="Goeker M."/>
        </authorList>
    </citation>
    <scope>NUCLEOTIDE SEQUENCE [LARGE SCALE GENOMIC DNA]</scope>
    <source>
        <strain evidence="2 3">DSM 29821</strain>
    </source>
</reference>
<dbReference type="Proteomes" id="UP000249819">
    <property type="component" value="Unassembled WGS sequence"/>
</dbReference>
<sequence>MTTTFYEGPYSISTDTDKLNVDLIHQFLSTASYWAQDIPKELVEKCIAGSLCFGLYHGTDQIGFARLITDQASFAYLADVFVLPEWRGKGLSKFLMRTIMDYPSLQGLRRWMLMTSDAHGLYKQFGFGPLEDTSKLMNLSYANPYTKKSS</sequence>
<comment type="caution">
    <text evidence="2">The sequence shown here is derived from an EMBL/GenBank/DDBJ whole genome shotgun (WGS) entry which is preliminary data.</text>
</comment>
<dbReference type="InterPro" id="IPR053144">
    <property type="entry name" value="Acetyltransferase_Butenolide"/>
</dbReference>
<dbReference type="PANTHER" id="PTHR43233:SF1">
    <property type="entry name" value="FAMILY N-ACETYLTRANSFERASE, PUTATIVE (AFU_ORTHOLOGUE AFUA_6G03350)-RELATED"/>
    <property type="match status" value="1"/>
</dbReference>
<dbReference type="PANTHER" id="PTHR43233">
    <property type="entry name" value="FAMILY N-ACETYLTRANSFERASE, PUTATIVE (AFU_ORTHOLOGUE AFUA_6G03350)-RELATED"/>
    <property type="match status" value="1"/>
</dbReference>
<dbReference type="RefSeq" id="WP_111592188.1">
    <property type="nucleotide sequence ID" value="NZ_QLMA01000003.1"/>
</dbReference>
<dbReference type="AlphaFoldDB" id="A0A327WBP9"/>
<dbReference type="GO" id="GO:0016747">
    <property type="term" value="F:acyltransferase activity, transferring groups other than amino-acyl groups"/>
    <property type="evidence" value="ECO:0007669"/>
    <property type="project" value="InterPro"/>
</dbReference>
<protein>
    <submittedName>
        <fullName evidence="2">Acetyltransferase (GNAT) family protein</fullName>
    </submittedName>
</protein>
<evidence type="ECO:0000313" key="2">
    <source>
        <dbReference type="EMBL" id="RAJ83548.1"/>
    </source>
</evidence>
<gene>
    <name evidence="2" type="ORF">CLV59_103516</name>
</gene>
<dbReference type="InterPro" id="IPR000182">
    <property type="entry name" value="GNAT_dom"/>
</dbReference>
<dbReference type="Pfam" id="PF00583">
    <property type="entry name" value="Acetyltransf_1"/>
    <property type="match status" value="1"/>
</dbReference>
<organism evidence="2 3">
    <name type="scientific">Chitinophaga dinghuensis</name>
    <dbReference type="NCBI Taxonomy" id="1539050"/>
    <lineage>
        <taxon>Bacteria</taxon>
        <taxon>Pseudomonadati</taxon>
        <taxon>Bacteroidota</taxon>
        <taxon>Chitinophagia</taxon>
        <taxon>Chitinophagales</taxon>
        <taxon>Chitinophagaceae</taxon>
        <taxon>Chitinophaga</taxon>
    </lineage>
</organism>
<dbReference type="EMBL" id="QLMA01000003">
    <property type="protein sequence ID" value="RAJ83548.1"/>
    <property type="molecule type" value="Genomic_DNA"/>
</dbReference>
<proteinExistence type="predicted"/>